<dbReference type="Proteomes" id="UP000612362">
    <property type="component" value="Unassembled WGS sequence"/>
</dbReference>
<evidence type="ECO:0000259" key="4">
    <source>
        <dbReference type="PROSITE" id="PS50043"/>
    </source>
</evidence>
<dbReference type="GO" id="GO:0003677">
    <property type="term" value="F:DNA binding"/>
    <property type="evidence" value="ECO:0007669"/>
    <property type="project" value="UniProtKB-KW"/>
</dbReference>
<dbReference type="Gene3D" id="1.10.10.10">
    <property type="entry name" value="Winged helix-like DNA-binding domain superfamily/Winged helix DNA-binding domain"/>
    <property type="match status" value="1"/>
</dbReference>
<dbReference type="InterPro" id="IPR036388">
    <property type="entry name" value="WH-like_DNA-bd_sf"/>
</dbReference>
<keyword evidence="2" id="KW-0238">DNA-binding</keyword>
<dbReference type="SMART" id="SM00028">
    <property type="entry name" value="TPR"/>
    <property type="match status" value="4"/>
</dbReference>
<dbReference type="InterPro" id="IPR041617">
    <property type="entry name" value="TPR_MalT"/>
</dbReference>
<dbReference type="CDD" id="cd06170">
    <property type="entry name" value="LuxR_C_like"/>
    <property type="match status" value="1"/>
</dbReference>
<dbReference type="InterPro" id="IPR011990">
    <property type="entry name" value="TPR-like_helical_dom_sf"/>
</dbReference>
<dbReference type="InterPro" id="IPR019734">
    <property type="entry name" value="TPR_rpt"/>
</dbReference>
<dbReference type="Pfam" id="PF17874">
    <property type="entry name" value="TPR_MalT"/>
    <property type="match status" value="1"/>
</dbReference>
<sequence>MLVLDDYHVISDPAIIDSFQFLLAHLPPRMHLILAGRRDPPMALPRLRARAQVIELRDQDLRFTRVETEQFFSQAMKYPLSAAEADMLEQRVEGWIAGLQLAVLAMRGRVDRSTFVQQLNGGQHFFLDYMNEEILENQPQEVQSFLLHTSILTRLNPSLCQAVTKEISTQASHQMLLALEKANLFLVPLDEERRWFRYHSLFRDVLQARLQALSPEQIPILHHRAARWYAQQGNIREAITHALTGHNYVFAADLMEQSATHMSLNGEIFQLYAWIECLPDAILQVHTHLALTTVLQILFQTFYAPEKQWNQEVTRSEQLFVRIEAIAQGLHPTTLPETEKRKLHNRLNLLRMWIASRDALLQENVAQMHLLGTQLQELSSEENAKWKMLSTYHLITGKANVLVLLPVLTELKKQAEREQHLYEAVWMMERLGIVYRDIGQLNQAYQILREALRRLQQMGKARSLFGYIHLHLADFHWTRNQLTEARTHLDAALHFAQTWQHLDIQITGYYQALRIFLARGEWEEAKQALTQAKKLSQQSQWKHHHRLVMAGQAQIWLAQGNLAAASAWASHNEVHPQIPGLGDDEEEYAEAMALVRVFLALQRNTDALQLLAHLFTRAEENESTWHIIPVLAHQAAALYALGEVVQAKQIAKRLLQMADPTNYLRIYLDAGAPLQQVFQDLLDVEVTQIAHIDSPSANASIRTLVATFEQQKHQQHIKQFPSVQYQETPRSPISPLSARELEVLHLLAQGMTNQEIANQLIISLATAKKHVANILYKLAVENRGQATARAREYELL</sequence>
<protein>
    <submittedName>
        <fullName evidence="5">LuxR family transcriptional regulator</fullName>
    </submittedName>
</protein>
<keyword evidence="3" id="KW-0804">Transcription</keyword>
<dbReference type="GO" id="GO:0006355">
    <property type="term" value="P:regulation of DNA-templated transcription"/>
    <property type="evidence" value="ECO:0007669"/>
    <property type="project" value="InterPro"/>
</dbReference>
<evidence type="ECO:0000256" key="3">
    <source>
        <dbReference type="ARBA" id="ARBA00023163"/>
    </source>
</evidence>
<proteinExistence type="predicted"/>
<accession>A0A8J3HXI2</accession>
<keyword evidence="6" id="KW-1185">Reference proteome</keyword>
<dbReference type="Pfam" id="PF25873">
    <property type="entry name" value="WHD_MalT"/>
    <property type="match status" value="1"/>
</dbReference>
<dbReference type="PANTHER" id="PTHR44688">
    <property type="entry name" value="DNA-BINDING TRANSCRIPTIONAL ACTIVATOR DEVR_DOSR"/>
    <property type="match status" value="1"/>
</dbReference>
<dbReference type="PROSITE" id="PS50043">
    <property type="entry name" value="HTH_LUXR_2"/>
    <property type="match status" value="1"/>
</dbReference>
<dbReference type="InterPro" id="IPR000792">
    <property type="entry name" value="Tscrpt_reg_LuxR_C"/>
</dbReference>
<reference evidence="5" key="1">
    <citation type="submission" date="2020-10" db="EMBL/GenBank/DDBJ databases">
        <title>Taxonomic study of unclassified bacteria belonging to the class Ktedonobacteria.</title>
        <authorList>
            <person name="Yabe S."/>
            <person name="Wang C.M."/>
            <person name="Zheng Y."/>
            <person name="Sakai Y."/>
            <person name="Cavaletti L."/>
            <person name="Monciardini P."/>
            <person name="Donadio S."/>
        </authorList>
    </citation>
    <scope>NUCLEOTIDE SEQUENCE</scope>
    <source>
        <strain evidence="5">SOSP1-1</strain>
    </source>
</reference>
<dbReference type="Pfam" id="PF00196">
    <property type="entry name" value="GerE"/>
    <property type="match status" value="1"/>
</dbReference>
<name>A0A8J3HXI2_9CHLR</name>
<feature type="domain" description="HTH luxR-type" evidence="4">
    <location>
        <begin position="729"/>
        <end position="794"/>
    </location>
</feature>
<dbReference type="PANTHER" id="PTHR44688:SF16">
    <property type="entry name" value="DNA-BINDING TRANSCRIPTIONAL ACTIVATOR DEVR_DOSR"/>
    <property type="match status" value="1"/>
</dbReference>
<evidence type="ECO:0000313" key="5">
    <source>
        <dbReference type="EMBL" id="GHO42393.1"/>
    </source>
</evidence>
<organism evidence="5 6">
    <name type="scientific">Ktedonospora formicarum</name>
    <dbReference type="NCBI Taxonomy" id="2778364"/>
    <lineage>
        <taxon>Bacteria</taxon>
        <taxon>Bacillati</taxon>
        <taxon>Chloroflexota</taxon>
        <taxon>Ktedonobacteria</taxon>
        <taxon>Ktedonobacterales</taxon>
        <taxon>Ktedonobacteraceae</taxon>
        <taxon>Ktedonospora</taxon>
    </lineage>
</organism>
<dbReference type="InterPro" id="IPR016032">
    <property type="entry name" value="Sig_transdc_resp-reg_C-effctor"/>
</dbReference>
<dbReference type="SUPFAM" id="SSF48452">
    <property type="entry name" value="TPR-like"/>
    <property type="match status" value="1"/>
</dbReference>
<dbReference type="EMBL" id="BNJF01000001">
    <property type="protein sequence ID" value="GHO42393.1"/>
    <property type="molecule type" value="Genomic_DNA"/>
</dbReference>
<dbReference type="SUPFAM" id="SSF46894">
    <property type="entry name" value="C-terminal effector domain of the bipartite response regulators"/>
    <property type="match status" value="1"/>
</dbReference>
<comment type="caution">
    <text evidence="5">The sequence shown here is derived from an EMBL/GenBank/DDBJ whole genome shotgun (WGS) entry which is preliminary data.</text>
</comment>
<dbReference type="Gene3D" id="1.25.40.10">
    <property type="entry name" value="Tetratricopeptide repeat domain"/>
    <property type="match status" value="1"/>
</dbReference>
<evidence type="ECO:0000313" key="6">
    <source>
        <dbReference type="Proteomes" id="UP000612362"/>
    </source>
</evidence>
<dbReference type="AlphaFoldDB" id="A0A8J3HXI2"/>
<evidence type="ECO:0000256" key="2">
    <source>
        <dbReference type="ARBA" id="ARBA00023125"/>
    </source>
</evidence>
<dbReference type="InterPro" id="IPR059106">
    <property type="entry name" value="WHD_MalT"/>
</dbReference>
<evidence type="ECO:0000256" key="1">
    <source>
        <dbReference type="ARBA" id="ARBA00023015"/>
    </source>
</evidence>
<dbReference type="PRINTS" id="PR00038">
    <property type="entry name" value="HTHLUXR"/>
</dbReference>
<keyword evidence="1" id="KW-0805">Transcription regulation</keyword>
<gene>
    <name evidence="5" type="ORF">KSX_05560</name>
</gene>
<dbReference type="SMART" id="SM00421">
    <property type="entry name" value="HTH_LUXR"/>
    <property type="match status" value="1"/>
</dbReference>